<dbReference type="EnsemblPlants" id="evm.model.04.508">
    <property type="protein sequence ID" value="cds.evm.model.04.508"/>
    <property type="gene ID" value="evm.TU.04.508"/>
</dbReference>
<keyword evidence="3" id="KW-1185">Reference proteome</keyword>
<reference evidence="2" key="1">
    <citation type="submission" date="2018-11" db="EMBL/GenBank/DDBJ databases">
        <authorList>
            <person name="Grassa J C."/>
        </authorList>
    </citation>
    <scope>NUCLEOTIDE SEQUENCE [LARGE SCALE GENOMIC DNA]</scope>
</reference>
<feature type="transmembrane region" description="Helical" evidence="1">
    <location>
        <begin position="6"/>
        <end position="31"/>
    </location>
</feature>
<dbReference type="Proteomes" id="UP000596661">
    <property type="component" value="Chromosome 4"/>
</dbReference>
<keyword evidence="1" id="KW-0472">Membrane</keyword>
<keyword evidence="1" id="KW-1133">Transmembrane helix</keyword>
<name>A0A803PHP7_CANSA</name>
<evidence type="ECO:0000313" key="3">
    <source>
        <dbReference type="Proteomes" id="UP000596661"/>
    </source>
</evidence>
<organism evidence="2 3">
    <name type="scientific">Cannabis sativa</name>
    <name type="common">Hemp</name>
    <name type="synonym">Marijuana</name>
    <dbReference type="NCBI Taxonomy" id="3483"/>
    <lineage>
        <taxon>Eukaryota</taxon>
        <taxon>Viridiplantae</taxon>
        <taxon>Streptophyta</taxon>
        <taxon>Embryophyta</taxon>
        <taxon>Tracheophyta</taxon>
        <taxon>Spermatophyta</taxon>
        <taxon>Magnoliopsida</taxon>
        <taxon>eudicotyledons</taxon>
        <taxon>Gunneridae</taxon>
        <taxon>Pentapetalae</taxon>
        <taxon>rosids</taxon>
        <taxon>fabids</taxon>
        <taxon>Rosales</taxon>
        <taxon>Cannabaceae</taxon>
        <taxon>Cannabis</taxon>
    </lineage>
</organism>
<sequence>MVVVLFWPLLPLVDLFSLILHAIPFLSMIIWRGLLDGIGNNLLASARKRRGVVDLDLGKESTNSREMVGFWLPEGKAGPASLLEKLSFDEVYFDKLESC</sequence>
<evidence type="ECO:0000256" key="1">
    <source>
        <dbReference type="SAM" id="Phobius"/>
    </source>
</evidence>
<dbReference type="Gramene" id="evm.model.04.508">
    <property type="protein sequence ID" value="cds.evm.model.04.508"/>
    <property type="gene ID" value="evm.TU.04.508"/>
</dbReference>
<evidence type="ECO:0000313" key="2">
    <source>
        <dbReference type="EnsemblPlants" id="cds.evm.model.04.508"/>
    </source>
</evidence>
<protein>
    <submittedName>
        <fullName evidence="2">Uncharacterized protein</fullName>
    </submittedName>
</protein>
<proteinExistence type="predicted"/>
<keyword evidence="1" id="KW-0812">Transmembrane</keyword>
<dbReference type="AlphaFoldDB" id="A0A803PHP7"/>
<accession>A0A803PHP7</accession>
<reference evidence="2" key="2">
    <citation type="submission" date="2021-03" db="UniProtKB">
        <authorList>
            <consortium name="EnsemblPlants"/>
        </authorList>
    </citation>
    <scope>IDENTIFICATION</scope>
</reference>
<dbReference type="EMBL" id="UZAU01000362">
    <property type="status" value="NOT_ANNOTATED_CDS"/>
    <property type="molecule type" value="Genomic_DNA"/>
</dbReference>